<dbReference type="CDD" id="cd13631">
    <property type="entry name" value="PBP2_Ct-PDT_like"/>
    <property type="match status" value="1"/>
</dbReference>
<comment type="function">
    <text evidence="2">Catalyzes the Claisen rearrangement of chorismate to prephenate and the decarboxylation/dehydration of prephenate to phenylpyruvate.</text>
</comment>
<dbReference type="InterPro" id="IPR018528">
    <property type="entry name" value="Preph_deHydtase_CS"/>
</dbReference>
<evidence type="ECO:0000256" key="7">
    <source>
        <dbReference type="ARBA" id="ARBA00013147"/>
    </source>
</evidence>
<dbReference type="RefSeq" id="WP_261920351.1">
    <property type="nucleotide sequence ID" value="NZ_CP022011.1"/>
</dbReference>
<dbReference type="EC" id="4.2.1.51" evidence="7"/>
<sequence length="389" mass="44327">MSLDLSQIRQKITEVDRTLLNLLAQRHQLAYEVVKSKEITKKPLRDIEREQQLLQSLVRYAQAQNYPLNPQYITEVFHKIIEDSVLTQQAYLQTKLNEQLQNNIRIAFLGMKGSYSNLAARQYAQRYQKELFELSCESFQQVLAKVESGEADYGILPLENTTSGSINEVYDLLQDTSLTLVGELSYPIKHCVLVSQVTELSRIDTLYSHPQVIQQCSHFIHNLNPIHVKYCESSSHAMQLVAKINQPNVAALGNAEGGNLYGLQVLEDNIANQMHNITRFIILSKNDVEVSSQVNAKTLLLISTSQKAGALVDALLVFKKHQINMTKLESRPIYGKPWEEMFYIEIEANLNTDTTQQALQELTHYCSYLKILGCYPSDIVKPVDCKQLY</sequence>
<evidence type="ECO:0000256" key="10">
    <source>
        <dbReference type="ARBA" id="ARBA00022605"/>
    </source>
</evidence>
<dbReference type="GO" id="GO:0004106">
    <property type="term" value="F:chorismate mutase activity"/>
    <property type="evidence" value="ECO:0007669"/>
    <property type="project" value="UniProtKB-EC"/>
</dbReference>
<dbReference type="SUPFAM" id="SSF48600">
    <property type="entry name" value="Chorismate mutase II"/>
    <property type="match status" value="1"/>
</dbReference>
<dbReference type="PIRSF" id="PIRSF001500">
    <property type="entry name" value="Chor_mut_pdt_Ppr"/>
    <property type="match status" value="1"/>
</dbReference>
<name>A0A8E3MH59_9PAST</name>
<keyword evidence="10" id="KW-0028">Amino-acid biosynthesis</keyword>
<dbReference type="Gene3D" id="3.40.190.10">
    <property type="entry name" value="Periplasmic binding protein-like II"/>
    <property type="match status" value="2"/>
</dbReference>
<dbReference type="SMART" id="SM00830">
    <property type="entry name" value="CM_2"/>
    <property type="match status" value="1"/>
</dbReference>
<evidence type="ECO:0000256" key="6">
    <source>
        <dbReference type="ARBA" id="ARBA00012404"/>
    </source>
</evidence>
<evidence type="ECO:0000256" key="16">
    <source>
        <dbReference type="ARBA" id="ARBA00031175"/>
    </source>
</evidence>
<keyword evidence="12" id="KW-0584">Phenylalanine biosynthesis</keyword>
<dbReference type="EMBL" id="CP022011">
    <property type="protein sequence ID" value="QDJ15129.1"/>
    <property type="molecule type" value="Genomic_DNA"/>
</dbReference>
<evidence type="ECO:0000256" key="8">
    <source>
        <dbReference type="ARBA" id="ARBA00014401"/>
    </source>
</evidence>
<dbReference type="PROSITE" id="PS00858">
    <property type="entry name" value="PREPHENATE_DEHYDR_2"/>
    <property type="match status" value="1"/>
</dbReference>
<dbReference type="InterPro" id="IPR036979">
    <property type="entry name" value="CM_dom_sf"/>
</dbReference>
<evidence type="ECO:0000256" key="12">
    <source>
        <dbReference type="ARBA" id="ARBA00023222"/>
    </source>
</evidence>
<dbReference type="InterPro" id="IPR010952">
    <property type="entry name" value="CM_P_1"/>
</dbReference>
<dbReference type="UniPathway" id="UPA00120">
    <property type="reaction ID" value="UER00203"/>
</dbReference>
<dbReference type="InterPro" id="IPR001086">
    <property type="entry name" value="Preph_deHydtase"/>
</dbReference>
<dbReference type="AlphaFoldDB" id="A0A8E3MH59"/>
<dbReference type="GO" id="GO:0009094">
    <property type="term" value="P:L-phenylalanine biosynthetic process"/>
    <property type="evidence" value="ECO:0007669"/>
    <property type="project" value="UniProtKB-UniPathway"/>
</dbReference>
<evidence type="ECO:0000256" key="18">
    <source>
        <dbReference type="ARBA" id="ARBA00047848"/>
    </source>
</evidence>
<dbReference type="CDD" id="cd04905">
    <property type="entry name" value="ACT_CM-PDT"/>
    <property type="match status" value="1"/>
</dbReference>
<dbReference type="PANTHER" id="PTHR21022">
    <property type="entry name" value="PREPHENATE DEHYDRATASE P PROTEIN"/>
    <property type="match status" value="1"/>
</dbReference>
<evidence type="ECO:0000256" key="3">
    <source>
        <dbReference type="ARBA" id="ARBA00004496"/>
    </source>
</evidence>
<dbReference type="PROSITE" id="PS00857">
    <property type="entry name" value="PREPHENATE_DEHYDR_1"/>
    <property type="match status" value="1"/>
</dbReference>
<dbReference type="PROSITE" id="PS51168">
    <property type="entry name" value="CHORISMATE_MUT_2"/>
    <property type="match status" value="1"/>
</dbReference>
<evidence type="ECO:0000256" key="4">
    <source>
        <dbReference type="ARBA" id="ARBA00004741"/>
    </source>
</evidence>
<dbReference type="Gene3D" id="3.30.70.260">
    <property type="match status" value="1"/>
</dbReference>
<dbReference type="UniPathway" id="UPA00121">
    <property type="reaction ID" value="UER00345"/>
</dbReference>
<dbReference type="Gene3D" id="1.20.59.10">
    <property type="entry name" value="Chorismate mutase"/>
    <property type="match status" value="1"/>
</dbReference>
<dbReference type="InterPro" id="IPR002701">
    <property type="entry name" value="CM_II_prokaryot"/>
</dbReference>
<keyword evidence="11" id="KW-0057">Aromatic amino acid biosynthesis</keyword>
<dbReference type="PROSITE" id="PS51171">
    <property type="entry name" value="PREPHENATE_DEHYDR_3"/>
    <property type="match status" value="1"/>
</dbReference>
<dbReference type="EC" id="5.4.99.5" evidence="6"/>
<keyword evidence="20" id="KW-1185">Reference proteome</keyword>
<dbReference type="NCBIfam" id="TIGR01797">
    <property type="entry name" value="CM_P_1"/>
    <property type="match status" value="1"/>
</dbReference>
<evidence type="ECO:0000256" key="2">
    <source>
        <dbReference type="ARBA" id="ARBA00002364"/>
    </source>
</evidence>
<evidence type="ECO:0000256" key="5">
    <source>
        <dbReference type="ARBA" id="ARBA00004817"/>
    </source>
</evidence>
<evidence type="ECO:0000313" key="20">
    <source>
        <dbReference type="Proteomes" id="UP000955338"/>
    </source>
</evidence>
<dbReference type="Pfam" id="PF00800">
    <property type="entry name" value="PDT"/>
    <property type="match status" value="1"/>
</dbReference>
<dbReference type="GO" id="GO:0005737">
    <property type="term" value="C:cytoplasm"/>
    <property type="evidence" value="ECO:0007669"/>
    <property type="project" value="UniProtKB-SubCell"/>
</dbReference>
<keyword evidence="14" id="KW-0456">Lyase</keyword>
<accession>A0A8E3MH59</accession>
<gene>
    <name evidence="19" type="ORF">CEP48_06645</name>
</gene>
<dbReference type="PANTHER" id="PTHR21022:SF19">
    <property type="entry name" value="PREPHENATE DEHYDRATASE-RELATED"/>
    <property type="match status" value="1"/>
</dbReference>
<reference evidence="19" key="1">
    <citation type="submission" date="2017-06" db="EMBL/GenBank/DDBJ databases">
        <title>Genome sequencing of pathogenic and non-pathogenic strains within Bisgaard taxon 40.</title>
        <authorList>
            <person name="Ladner J.T."/>
            <person name="Lovett S.P."/>
            <person name="Koroleva G."/>
            <person name="Lorch J.M."/>
        </authorList>
    </citation>
    <scope>NUCLEOTIDE SEQUENCE</scope>
    <source>
        <strain evidence="19">27576-1-I1</strain>
    </source>
</reference>
<dbReference type="SUPFAM" id="SSF53850">
    <property type="entry name" value="Periplasmic binding protein-like II"/>
    <property type="match status" value="1"/>
</dbReference>
<comment type="catalytic activity">
    <reaction evidence="18">
        <text>prephenate + H(+) = 3-phenylpyruvate + CO2 + H2O</text>
        <dbReference type="Rhea" id="RHEA:21648"/>
        <dbReference type="ChEBI" id="CHEBI:15377"/>
        <dbReference type="ChEBI" id="CHEBI:15378"/>
        <dbReference type="ChEBI" id="CHEBI:16526"/>
        <dbReference type="ChEBI" id="CHEBI:18005"/>
        <dbReference type="ChEBI" id="CHEBI:29934"/>
        <dbReference type="EC" id="4.2.1.51"/>
    </reaction>
</comment>
<evidence type="ECO:0000256" key="13">
    <source>
        <dbReference type="ARBA" id="ARBA00023235"/>
    </source>
</evidence>
<proteinExistence type="predicted"/>
<dbReference type="NCBIfam" id="NF008865">
    <property type="entry name" value="PRK11898.1"/>
    <property type="match status" value="1"/>
</dbReference>
<dbReference type="GO" id="GO:0004664">
    <property type="term" value="F:prephenate dehydratase activity"/>
    <property type="evidence" value="ECO:0007669"/>
    <property type="project" value="UniProtKB-EC"/>
</dbReference>
<protein>
    <recommendedName>
        <fullName evidence="8">Bifunctional chorismate mutase/prephenate dehydratase</fullName>
        <ecNumber evidence="7">4.2.1.51</ecNumber>
        <ecNumber evidence="6">5.4.99.5</ecNumber>
    </recommendedName>
    <alternativeName>
        <fullName evidence="17">Chorismate mutase-prephenate dehydratase</fullName>
    </alternativeName>
    <alternativeName>
        <fullName evidence="16">p-protein</fullName>
    </alternativeName>
</protein>
<evidence type="ECO:0000256" key="1">
    <source>
        <dbReference type="ARBA" id="ARBA00000824"/>
    </source>
</evidence>
<dbReference type="Proteomes" id="UP000955338">
    <property type="component" value="Chromosome"/>
</dbReference>
<dbReference type="PROSITE" id="PS51671">
    <property type="entry name" value="ACT"/>
    <property type="match status" value="1"/>
</dbReference>
<evidence type="ECO:0000256" key="15">
    <source>
        <dbReference type="ARBA" id="ARBA00023268"/>
    </source>
</evidence>
<comment type="catalytic activity">
    <reaction evidence="1">
        <text>chorismate = prephenate</text>
        <dbReference type="Rhea" id="RHEA:13897"/>
        <dbReference type="ChEBI" id="CHEBI:29748"/>
        <dbReference type="ChEBI" id="CHEBI:29934"/>
        <dbReference type="EC" id="5.4.99.5"/>
    </reaction>
</comment>
<dbReference type="SUPFAM" id="SSF55021">
    <property type="entry name" value="ACT-like"/>
    <property type="match status" value="1"/>
</dbReference>
<comment type="pathway">
    <text evidence="4">Amino-acid biosynthesis; L-phenylalanine biosynthesis; phenylpyruvate from prephenate: step 1/1.</text>
</comment>
<dbReference type="InterPro" id="IPR036263">
    <property type="entry name" value="Chorismate_II_sf"/>
</dbReference>
<dbReference type="InterPro" id="IPR002912">
    <property type="entry name" value="ACT_dom"/>
</dbReference>
<keyword evidence="9" id="KW-0963">Cytoplasm</keyword>
<dbReference type="InterPro" id="IPR008242">
    <property type="entry name" value="Chor_mutase/pphenate_deHydtase"/>
</dbReference>
<organism evidence="19 20">
    <name type="scientific">Mergibacter septicus</name>
    <dbReference type="NCBI Taxonomy" id="221402"/>
    <lineage>
        <taxon>Bacteria</taxon>
        <taxon>Pseudomonadati</taxon>
        <taxon>Pseudomonadota</taxon>
        <taxon>Gammaproteobacteria</taxon>
        <taxon>Pasteurellales</taxon>
        <taxon>Pasteurellaceae</taxon>
        <taxon>Mergibacter</taxon>
    </lineage>
</organism>
<comment type="pathway">
    <text evidence="5">Metabolic intermediate biosynthesis; prephenate biosynthesis; prephenate from chorismate: step 1/1.</text>
</comment>
<evidence type="ECO:0000256" key="11">
    <source>
        <dbReference type="ARBA" id="ARBA00023141"/>
    </source>
</evidence>
<dbReference type="InterPro" id="IPR045865">
    <property type="entry name" value="ACT-like_dom_sf"/>
</dbReference>
<keyword evidence="15" id="KW-0511">Multifunctional enzyme</keyword>
<evidence type="ECO:0000256" key="14">
    <source>
        <dbReference type="ARBA" id="ARBA00023239"/>
    </source>
</evidence>
<evidence type="ECO:0000256" key="17">
    <source>
        <dbReference type="ARBA" id="ARBA00031520"/>
    </source>
</evidence>
<dbReference type="GO" id="GO:0046417">
    <property type="term" value="P:chorismate metabolic process"/>
    <property type="evidence" value="ECO:0007669"/>
    <property type="project" value="InterPro"/>
</dbReference>
<dbReference type="FunFam" id="3.40.190.10:FF:000044">
    <property type="entry name" value="Chorismate mutase/prephenate dehydratase"/>
    <property type="match status" value="1"/>
</dbReference>
<keyword evidence="13" id="KW-0413">Isomerase</keyword>
<dbReference type="FunFam" id="3.40.190.10:FF:000034">
    <property type="entry name" value="Chorismate mutase/prephenate dehydratase"/>
    <property type="match status" value="1"/>
</dbReference>
<dbReference type="Pfam" id="PF01817">
    <property type="entry name" value="CM_2"/>
    <property type="match status" value="1"/>
</dbReference>
<comment type="subcellular location">
    <subcellularLocation>
        <location evidence="3">Cytoplasm</location>
    </subcellularLocation>
</comment>
<evidence type="ECO:0000313" key="19">
    <source>
        <dbReference type="EMBL" id="QDJ15129.1"/>
    </source>
</evidence>
<evidence type="ECO:0000256" key="9">
    <source>
        <dbReference type="ARBA" id="ARBA00022490"/>
    </source>
</evidence>